<dbReference type="RefSeq" id="WP_101311533.1">
    <property type="nucleotide sequence ID" value="NZ_MVDE01000046.1"/>
</dbReference>
<protein>
    <submittedName>
        <fullName evidence="3">Cysteine hydrolase</fullName>
    </submittedName>
</protein>
<evidence type="ECO:0000313" key="4">
    <source>
        <dbReference type="Proteomes" id="UP000233618"/>
    </source>
</evidence>
<dbReference type="PANTHER" id="PTHR43540">
    <property type="entry name" value="PEROXYUREIDOACRYLATE/UREIDOACRYLATE AMIDOHYDROLASE-RELATED"/>
    <property type="match status" value="1"/>
</dbReference>
<keyword evidence="4" id="KW-1185">Reference proteome</keyword>
<dbReference type="InterPro" id="IPR036380">
    <property type="entry name" value="Isochorismatase-like_sf"/>
</dbReference>
<comment type="caution">
    <text evidence="3">The sequence shown here is derived from an EMBL/GenBank/DDBJ whole genome shotgun (WGS) entry which is preliminary data.</text>
</comment>
<accession>A0A2N3HTM3</accession>
<proteinExistence type="predicted"/>
<dbReference type="Gene3D" id="3.40.50.850">
    <property type="entry name" value="Isochorismatase-like"/>
    <property type="match status" value="1"/>
</dbReference>
<name>A0A2N3HTM3_9BACT</name>
<feature type="domain" description="Isochorismatase-like" evidence="2">
    <location>
        <begin position="4"/>
        <end position="147"/>
    </location>
</feature>
<dbReference type="Pfam" id="PF00857">
    <property type="entry name" value="Isochorismatase"/>
    <property type="match status" value="1"/>
</dbReference>
<dbReference type="EMBL" id="MVDE01000046">
    <property type="protein sequence ID" value="PKQ61381.1"/>
    <property type="molecule type" value="Genomic_DNA"/>
</dbReference>
<dbReference type="InterPro" id="IPR000868">
    <property type="entry name" value="Isochorismatase-like_dom"/>
</dbReference>
<gene>
    <name evidence="3" type="ORF">BZG01_19530</name>
</gene>
<dbReference type="InterPro" id="IPR050272">
    <property type="entry name" value="Isochorismatase-like_hydrls"/>
</dbReference>
<dbReference type="CDD" id="cd01014">
    <property type="entry name" value="nicotinamidase_related"/>
    <property type="match status" value="1"/>
</dbReference>
<reference evidence="3 4" key="1">
    <citation type="journal article" date="2017" name="Front. Microbiol.">
        <title>Labilibaculum manganireducens gen. nov., sp. nov. and Labilibaculum filiforme sp. nov., Novel Bacteroidetes Isolated from Subsurface Sediments of the Baltic Sea.</title>
        <authorList>
            <person name="Vandieken V."/>
            <person name="Marshall I.P."/>
            <person name="Niemann H."/>
            <person name="Engelen B."/>
            <person name="Cypionka H."/>
        </authorList>
    </citation>
    <scope>NUCLEOTIDE SEQUENCE [LARGE SCALE GENOMIC DNA]</scope>
    <source>
        <strain evidence="3 4">59.10-2M</strain>
    </source>
</reference>
<sequence>MKKALIIIDIQNDYFENGTMTLVHSDKACRKAKLLLDKFRAEALPVIFIQHIATRPDASFFLPNTKGAEIHQTISPLKSEKIVVKHYPNSFRETDLMEYLEETQTTDLVICGMMTHMCVDATTRAAKDFGFTISVIGDACATKDLEYNGKVVEANEVQNSFLSALNYFYSTVQTTEEYLNQ</sequence>
<dbReference type="GO" id="GO:0016787">
    <property type="term" value="F:hydrolase activity"/>
    <property type="evidence" value="ECO:0007669"/>
    <property type="project" value="UniProtKB-KW"/>
</dbReference>
<dbReference type="SUPFAM" id="SSF52499">
    <property type="entry name" value="Isochorismatase-like hydrolases"/>
    <property type="match status" value="1"/>
</dbReference>
<dbReference type="PANTHER" id="PTHR43540:SF1">
    <property type="entry name" value="ISOCHORISMATASE HYDROLASE"/>
    <property type="match status" value="1"/>
</dbReference>
<evidence type="ECO:0000313" key="3">
    <source>
        <dbReference type="EMBL" id="PKQ61381.1"/>
    </source>
</evidence>
<dbReference type="Proteomes" id="UP000233618">
    <property type="component" value="Unassembled WGS sequence"/>
</dbReference>
<evidence type="ECO:0000259" key="2">
    <source>
        <dbReference type="Pfam" id="PF00857"/>
    </source>
</evidence>
<organism evidence="3 4">
    <name type="scientific">Labilibaculum manganireducens</name>
    <dbReference type="NCBI Taxonomy" id="1940525"/>
    <lineage>
        <taxon>Bacteria</taxon>
        <taxon>Pseudomonadati</taxon>
        <taxon>Bacteroidota</taxon>
        <taxon>Bacteroidia</taxon>
        <taxon>Marinilabiliales</taxon>
        <taxon>Marinifilaceae</taxon>
        <taxon>Labilibaculum</taxon>
    </lineage>
</organism>
<keyword evidence="1 3" id="KW-0378">Hydrolase</keyword>
<evidence type="ECO:0000256" key="1">
    <source>
        <dbReference type="ARBA" id="ARBA00022801"/>
    </source>
</evidence>
<dbReference type="AlphaFoldDB" id="A0A2N3HTM3"/>